<dbReference type="OrthoDB" id="5848685at2759"/>
<dbReference type="Proteomes" id="UP000492820">
    <property type="component" value="Unassembled WGS sequence"/>
</dbReference>
<feature type="coiled-coil region" evidence="2">
    <location>
        <begin position="449"/>
        <end position="666"/>
    </location>
</feature>
<evidence type="ECO:0000256" key="3">
    <source>
        <dbReference type="SAM" id="MobiDB-lite"/>
    </source>
</evidence>
<dbReference type="Gene3D" id="1.10.220.60">
    <property type="entry name" value="GRIP domain"/>
    <property type="match status" value="1"/>
</dbReference>
<feature type="region of interest" description="Disordered" evidence="3">
    <location>
        <begin position="394"/>
        <end position="420"/>
    </location>
</feature>
<dbReference type="PANTHER" id="PTHR23157">
    <property type="entry name" value="GRIP AND COILED-COIL DOMAIN-CONTAINING PROTEIN 1"/>
    <property type="match status" value="1"/>
</dbReference>
<sequence length="877" mass="98011">MFSDLQNRISKDRDRRKTSDSHSVQSSITARSMLASNESLTSLNSATAHRKSDRIKYFEAKIAELGVLLRQKDVSIETSNKEIDRLRSELLRANSRTGSLGGAKSDHTDEAPESVESRLDLGSMLSKAEANLAAVDRLSEEVIAQKDEQHRKAIQELECAKNNLVSLEEEVRTLRAQLAEKVAEIEDLSLQLTQLSKEMEAKNVALENAEELRLKLLDDQSVKTKALRELEAENDATEMKVKELTTELNQMKGALSRQKHEAVEALDRARVAQAEAEKANLQARNASVRASEREADLKDRVRLLEERLVILTEPDAGLFTEQMEDAKLTSGPIPSPDAPETASARCVTLLVERKLLETRLAETRKHLEEVKSNLGEKLADLESQITNLNDKIAGDSAKHASEKAEWESQRQKLDSELTEVRGKQAEADAALYRAELDRTARELAWEEQRREWELTHTSLKAEIAALQQTAQTECRTHAEVLQFSQELQSRISDLAKDIENGVKEADSLKREKEELKIQLDTGTAEIAELQQTISKYRALEKQNCEKVTKLEQELRELSETNAYLRTEMDRLTKTQEHARETEVAQGIALKEELARTEAELLASTKRIDDAQKAANAAEVKCQQLQSERDVLHAKMAEMEKGFQSRLAELEAKREEVETVQTSAEVASLKESINELNEVILDRNKTIRLQKQKLSELKKALGQGLRPVTVSNLSLISTDEEAHNHQQPSFVSGTAGSVALGGPSAVDVTLPPLFATSRQVPPASPPAILPAMETTQSLDSHCASTVLSTSSPGAVLTTNSHYDTDPVNFEYMRHVLLKFFLSHDSEALQLVRAVATVLKLSRKDEFLIRQRLEERRSWFATPVISPESSGQFAKMVSH</sequence>
<dbReference type="PANTHER" id="PTHR23157:SF24">
    <property type="entry name" value="GOLGIN SUBFAMILY A MEMBER 1"/>
    <property type="match status" value="1"/>
</dbReference>
<dbReference type="Pfam" id="PF01465">
    <property type="entry name" value="GRIP"/>
    <property type="match status" value="1"/>
</dbReference>
<dbReference type="InterPro" id="IPR051952">
    <property type="entry name" value="Golgi-autophagy_related"/>
</dbReference>
<evidence type="ECO:0000313" key="5">
    <source>
        <dbReference type="EMBL" id="CDS20149.1"/>
    </source>
</evidence>
<dbReference type="InterPro" id="IPR000237">
    <property type="entry name" value="GRIP_dom"/>
</dbReference>
<dbReference type="AlphaFoldDB" id="A0A068WNS3"/>
<feature type="coiled-coil region" evidence="2">
    <location>
        <begin position="69"/>
        <end position="96"/>
    </location>
</feature>
<dbReference type="EMBL" id="LK028580">
    <property type="protein sequence ID" value="CDS20149.1"/>
    <property type="molecule type" value="Genomic_DNA"/>
</dbReference>
<keyword evidence="1 2" id="KW-0175">Coiled coil</keyword>
<proteinExistence type="predicted"/>
<protein>
    <submittedName>
        <fullName evidence="5 7">Muscle myosin heavy chain</fullName>
    </submittedName>
</protein>
<feature type="compositionally biased region" description="Basic and acidic residues" evidence="3">
    <location>
        <begin position="9"/>
        <end position="20"/>
    </location>
</feature>
<evidence type="ECO:0000256" key="1">
    <source>
        <dbReference type="ARBA" id="ARBA00023054"/>
    </source>
</evidence>
<accession>A0A068WNS3</accession>
<dbReference type="Gene3D" id="1.10.287.1490">
    <property type="match status" value="1"/>
</dbReference>
<feature type="region of interest" description="Disordered" evidence="3">
    <location>
        <begin position="1"/>
        <end position="30"/>
    </location>
</feature>
<gene>
    <name evidence="5" type="ORF">EgrG_000235050</name>
</gene>
<organism evidence="5">
    <name type="scientific">Echinococcus granulosus</name>
    <name type="common">Hydatid tapeworm</name>
    <dbReference type="NCBI Taxonomy" id="6210"/>
    <lineage>
        <taxon>Eukaryota</taxon>
        <taxon>Metazoa</taxon>
        <taxon>Spiralia</taxon>
        <taxon>Lophotrochozoa</taxon>
        <taxon>Platyhelminthes</taxon>
        <taxon>Cestoda</taxon>
        <taxon>Eucestoda</taxon>
        <taxon>Cyclophyllidea</taxon>
        <taxon>Taeniidae</taxon>
        <taxon>Echinococcus</taxon>
        <taxon>Echinococcus granulosus group</taxon>
    </lineage>
</organism>
<feature type="compositionally biased region" description="Polar residues" evidence="3">
    <location>
        <begin position="21"/>
        <end position="30"/>
    </location>
</feature>
<reference evidence="7" key="3">
    <citation type="submission" date="2020-10" db="UniProtKB">
        <authorList>
            <consortium name="WormBaseParasite"/>
        </authorList>
    </citation>
    <scope>IDENTIFICATION</scope>
</reference>
<dbReference type="PROSITE" id="PS50913">
    <property type="entry name" value="GRIP"/>
    <property type="match status" value="1"/>
</dbReference>
<feature type="coiled-coil region" evidence="2">
    <location>
        <begin position="143"/>
        <end position="291"/>
    </location>
</feature>
<evidence type="ECO:0000313" key="6">
    <source>
        <dbReference type="Proteomes" id="UP000492820"/>
    </source>
</evidence>
<evidence type="ECO:0000256" key="2">
    <source>
        <dbReference type="SAM" id="Coils"/>
    </source>
</evidence>
<feature type="domain" description="GRIP" evidence="4">
    <location>
        <begin position="801"/>
        <end position="850"/>
    </location>
</feature>
<name>A0A068WNS3_ECHGR</name>
<dbReference type="GO" id="GO:0005794">
    <property type="term" value="C:Golgi apparatus"/>
    <property type="evidence" value="ECO:0007669"/>
    <property type="project" value="TreeGrafter"/>
</dbReference>
<dbReference type="SMART" id="SM00755">
    <property type="entry name" value="Grip"/>
    <property type="match status" value="1"/>
</dbReference>
<reference evidence="5" key="2">
    <citation type="submission" date="2014-06" db="EMBL/GenBank/DDBJ databases">
        <authorList>
            <person name="Aslett M."/>
        </authorList>
    </citation>
    <scope>NUCLEOTIDE SEQUENCE</scope>
</reference>
<evidence type="ECO:0000259" key="4">
    <source>
        <dbReference type="PROSITE" id="PS50913"/>
    </source>
</evidence>
<evidence type="ECO:0000313" key="7">
    <source>
        <dbReference type="WBParaSite" id="EgrG_000235050"/>
    </source>
</evidence>
<reference evidence="5 6" key="1">
    <citation type="journal article" date="2013" name="Nature">
        <title>The genomes of four tapeworm species reveal adaptations to parasitism.</title>
        <authorList>
            <person name="Tsai I.J."/>
            <person name="Zarowiecki M."/>
            <person name="Holroyd N."/>
            <person name="Garciarrubio A."/>
            <person name="Sanchez-Flores A."/>
            <person name="Brooks K.L."/>
            <person name="Tracey A."/>
            <person name="Bobes R.J."/>
            <person name="Fragoso G."/>
            <person name="Sciutto E."/>
            <person name="Aslett M."/>
            <person name="Beasley H."/>
            <person name="Bennett H.M."/>
            <person name="Cai J."/>
            <person name="Camicia F."/>
            <person name="Clark R."/>
            <person name="Cucher M."/>
            <person name="De Silva N."/>
            <person name="Day T.A."/>
            <person name="Deplazes P."/>
            <person name="Estrada K."/>
            <person name="Fernandez C."/>
            <person name="Holland P.W."/>
            <person name="Hou J."/>
            <person name="Hu S."/>
            <person name="Huckvale T."/>
            <person name="Hung S.S."/>
            <person name="Kamenetzky L."/>
            <person name="Keane J.A."/>
            <person name="Kiss F."/>
            <person name="Koziol U."/>
            <person name="Lambert O."/>
            <person name="Liu K."/>
            <person name="Luo X."/>
            <person name="Luo Y."/>
            <person name="Macchiaroli N."/>
            <person name="Nichol S."/>
            <person name="Paps J."/>
            <person name="Parkinson J."/>
            <person name="Pouchkina-Stantcheva N."/>
            <person name="Riddiford N."/>
            <person name="Rosenzvit M."/>
            <person name="Salinas G."/>
            <person name="Wasmuth J.D."/>
            <person name="Zamanian M."/>
            <person name="Zheng Y."/>
            <person name="Cai X."/>
            <person name="Soberon X."/>
            <person name="Olson P.D."/>
            <person name="Laclette J.P."/>
            <person name="Brehm K."/>
            <person name="Berriman M."/>
            <person name="Garciarrubio A."/>
            <person name="Bobes R.J."/>
            <person name="Fragoso G."/>
            <person name="Sanchez-Flores A."/>
            <person name="Estrada K."/>
            <person name="Cevallos M.A."/>
            <person name="Morett E."/>
            <person name="Gonzalez V."/>
            <person name="Portillo T."/>
            <person name="Ochoa-Leyva A."/>
            <person name="Jose M.V."/>
            <person name="Sciutto E."/>
            <person name="Landa A."/>
            <person name="Jimenez L."/>
            <person name="Valdes V."/>
            <person name="Carrero J.C."/>
            <person name="Larralde C."/>
            <person name="Morales-Montor J."/>
            <person name="Limon-Lason J."/>
            <person name="Soberon X."/>
            <person name="Laclette J.P."/>
        </authorList>
    </citation>
    <scope>NUCLEOTIDE SEQUENCE [LARGE SCALE GENOMIC DNA]</scope>
</reference>
<dbReference type="WBParaSite" id="EgrG_000235050">
    <property type="protein sequence ID" value="EgrG_000235050"/>
    <property type="gene ID" value="EgrG_000235050"/>
</dbReference>